<accession>A0A507FDT6</accession>
<evidence type="ECO:0000256" key="7">
    <source>
        <dbReference type="ARBA" id="ARBA00040976"/>
    </source>
</evidence>
<keyword evidence="4" id="KW-0964">Secreted</keyword>
<dbReference type="GO" id="GO:0005975">
    <property type="term" value="P:carbohydrate metabolic process"/>
    <property type="evidence" value="ECO:0007669"/>
    <property type="project" value="InterPro"/>
</dbReference>
<evidence type="ECO:0000256" key="8">
    <source>
        <dbReference type="SAM" id="SignalP"/>
    </source>
</evidence>
<evidence type="ECO:0000256" key="6">
    <source>
        <dbReference type="ARBA" id="ARBA00023228"/>
    </source>
</evidence>
<evidence type="ECO:0000313" key="10">
    <source>
        <dbReference type="EMBL" id="TPX74509.1"/>
    </source>
</evidence>
<name>A0A507FDT6_9FUNG</name>
<proteinExistence type="inferred from homology"/>
<gene>
    <name evidence="10" type="ORF">CcCBS67573_g04210</name>
</gene>
<dbReference type="Proteomes" id="UP000320333">
    <property type="component" value="Unassembled WGS sequence"/>
</dbReference>
<dbReference type="GO" id="GO:0012505">
    <property type="term" value="C:endomembrane system"/>
    <property type="evidence" value="ECO:0007669"/>
    <property type="project" value="TreeGrafter"/>
</dbReference>
<keyword evidence="11" id="KW-1185">Reference proteome</keyword>
<evidence type="ECO:0000313" key="11">
    <source>
        <dbReference type="Proteomes" id="UP000320333"/>
    </source>
</evidence>
<dbReference type="EMBL" id="QEAP01000122">
    <property type="protein sequence ID" value="TPX74509.1"/>
    <property type="molecule type" value="Genomic_DNA"/>
</dbReference>
<dbReference type="GO" id="GO:0008061">
    <property type="term" value="F:chitin binding"/>
    <property type="evidence" value="ECO:0007669"/>
    <property type="project" value="InterPro"/>
</dbReference>
<dbReference type="PANTHER" id="PTHR46066:SF2">
    <property type="entry name" value="CHITINASE DOMAIN-CONTAINING PROTEIN 1"/>
    <property type="match status" value="1"/>
</dbReference>
<evidence type="ECO:0000256" key="5">
    <source>
        <dbReference type="ARBA" id="ARBA00022729"/>
    </source>
</evidence>
<dbReference type="InterPro" id="IPR017853">
    <property type="entry name" value="GH"/>
</dbReference>
<dbReference type="Pfam" id="PF00704">
    <property type="entry name" value="Glyco_hydro_18"/>
    <property type="match status" value="1"/>
</dbReference>
<comment type="caution">
    <text evidence="10">The sequence shown here is derived from an EMBL/GenBank/DDBJ whole genome shotgun (WGS) entry which is preliminary data.</text>
</comment>
<dbReference type="SMART" id="SM00636">
    <property type="entry name" value="Glyco_18"/>
    <property type="match status" value="1"/>
</dbReference>
<sequence>MRITLLALLAAKTLAHVSVASRALSLSLHSTTAAILLLSYAQSIAAVKDDYFDDEDEDDPFAEMEREMDASHYEDNEDSHLVIDLDPSEVVKNHERYDQKNAHTRGLDTPVLAYITPWNNHGYDVAKFFRGKFTHLSPVWYHVKPNGRAVGQFDLSGAHDVDQGWIKEVTAPVETANGETMTPKMVPRFIIEGFAKEDLIALSEQKEHGDAIAKMIVAECKKQKHDGFVLEFVYSAYTPLFVSALSRAAKKADLQFFLVIPPSHPAIQNTLFGPEHFNAYKNLVDGFSLMTYDYSTFENPGPNSPLPWVIKNVLRLCPDATKDRSKILVGLNMYGNNYSPEEGHATVLGRDYVKALALLEPAIVWDDKFAEHRFSYKTQSGARHDVWYPSVTSIQARVEVIRELGAGVSLWEIGQGLDYFYDLF</sequence>
<dbReference type="Gene3D" id="3.20.20.80">
    <property type="entry name" value="Glycosidases"/>
    <property type="match status" value="1"/>
</dbReference>
<evidence type="ECO:0000259" key="9">
    <source>
        <dbReference type="PROSITE" id="PS51910"/>
    </source>
</evidence>
<dbReference type="SUPFAM" id="SSF51445">
    <property type="entry name" value="(Trans)glycosidases"/>
    <property type="match status" value="1"/>
</dbReference>
<dbReference type="CDD" id="cd02876">
    <property type="entry name" value="GH18_SI-CLP"/>
    <property type="match status" value="1"/>
</dbReference>
<dbReference type="OrthoDB" id="10254444at2759"/>
<feature type="signal peptide" evidence="8">
    <location>
        <begin position="1"/>
        <end position="15"/>
    </location>
</feature>
<evidence type="ECO:0000256" key="1">
    <source>
        <dbReference type="ARBA" id="ARBA00004371"/>
    </source>
</evidence>
<feature type="chain" id="PRO_5021189095" description="Chitinase domain-containing protein 1" evidence="8">
    <location>
        <begin position="16"/>
        <end position="424"/>
    </location>
</feature>
<dbReference type="PROSITE" id="PS51910">
    <property type="entry name" value="GH18_2"/>
    <property type="match status" value="1"/>
</dbReference>
<dbReference type="FunFam" id="3.10.50.10:FF:000002">
    <property type="entry name" value="Chitinase domain-containing protein 1"/>
    <property type="match status" value="1"/>
</dbReference>
<dbReference type="InterPro" id="IPR029070">
    <property type="entry name" value="Chitinase_insertion_sf"/>
</dbReference>
<organism evidence="10 11">
    <name type="scientific">Chytriomyces confervae</name>
    <dbReference type="NCBI Taxonomy" id="246404"/>
    <lineage>
        <taxon>Eukaryota</taxon>
        <taxon>Fungi</taxon>
        <taxon>Fungi incertae sedis</taxon>
        <taxon>Chytridiomycota</taxon>
        <taxon>Chytridiomycota incertae sedis</taxon>
        <taxon>Chytridiomycetes</taxon>
        <taxon>Chytridiales</taxon>
        <taxon>Chytriomycetaceae</taxon>
        <taxon>Chytriomyces</taxon>
    </lineage>
</organism>
<keyword evidence="6" id="KW-0458">Lysosome</keyword>
<keyword evidence="5 8" id="KW-0732">Signal</keyword>
<protein>
    <recommendedName>
        <fullName evidence="7">Chitinase domain-containing protein 1</fullName>
    </recommendedName>
</protein>
<dbReference type="PANTHER" id="PTHR46066">
    <property type="entry name" value="CHITINASE DOMAIN-CONTAINING PROTEIN 1 FAMILY MEMBER"/>
    <property type="match status" value="1"/>
</dbReference>
<evidence type="ECO:0000256" key="2">
    <source>
        <dbReference type="ARBA" id="ARBA00004613"/>
    </source>
</evidence>
<comment type="subcellular location">
    <subcellularLocation>
        <location evidence="1">Lysosome</location>
    </subcellularLocation>
    <subcellularLocation>
        <location evidence="2">Secreted</location>
    </subcellularLocation>
</comment>
<dbReference type="GO" id="GO:0070492">
    <property type="term" value="F:oligosaccharide binding"/>
    <property type="evidence" value="ECO:0007669"/>
    <property type="project" value="TreeGrafter"/>
</dbReference>
<dbReference type="InterPro" id="IPR001223">
    <property type="entry name" value="Glyco_hydro18_cat"/>
</dbReference>
<dbReference type="AlphaFoldDB" id="A0A507FDT6"/>
<comment type="similarity">
    <text evidence="3">Belongs to the glycosyl hydrolase 18 family.</text>
</comment>
<dbReference type="STRING" id="246404.A0A507FDT6"/>
<reference evidence="10 11" key="1">
    <citation type="journal article" date="2019" name="Sci. Rep.">
        <title>Comparative genomics of chytrid fungi reveal insights into the obligate biotrophic and pathogenic lifestyle of Synchytrium endobioticum.</title>
        <authorList>
            <person name="van de Vossenberg B.T.L.H."/>
            <person name="Warris S."/>
            <person name="Nguyen H.D.T."/>
            <person name="van Gent-Pelzer M.P.E."/>
            <person name="Joly D.L."/>
            <person name="van de Geest H.C."/>
            <person name="Bonants P.J.M."/>
            <person name="Smith D.S."/>
            <person name="Levesque C.A."/>
            <person name="van der Lee T.A.J."/>
        </authorList>
    </citation>
    <scope>NUCLEOTIDE SEQUENCE [LARGE SCALE GENOMIC DNA]</scope>
    <source>
        <strain evidence="10 11">CBS 675.73</strain>
    </source>
</reference>
<feature type="domain" description="GH18" evidence="9">
    <location>
        <begin position="109"/>
        <end position="424"/>
    </location>
</feature>
<dbReference type="GO" id="GO:0005576">
    <property type="term" value="C:extracellular region"/>
    <property type="evidence" value="ECO:0007669"/>
    <property type="project" value="UniProtKB-SubCell"/>
</dbReference>
<evidence type="ECO:0000256" key="3">
    <source>
        <dbReference type="ARBA" id="ARBA00009336"/>
    </source>
</evidence>
<evidence type="ECO:0000256" key="4">
    <source>
        <dbReference type="ARBA" id="ARBA00022525"/>
    </source>
</evidence>
<dbReference type="Gene3D" id="3.10.50.10">
    <property type="match status" value="1"/>
</dbReference>
<dbReference type="InterPro" id="IPR011583">
    <property type="entry name" value="Chitinase_II/V-like_cat"/>
</dbReference>